<accession>F5RGU5</accession>
<keyword evidence="3" id="KW-1185">Reference proteome</keyword>
<dbReference type="PANTHER" id="PTHR43245">
    <property type="entry name" value="BIFUNCTIONAL POLYMYXIN RESISTANCE PROTEIN ARNA"/>
    <property type="match status" value="1"/>
</dbReference>
<evidence type="ECO:0000313" key="3">
    <source>
        <dbReference type="Proteomes" id="UP000005019"/>
    </source>
</evidence>
<gene>
    <name evidence="2" type="ORF">METUNv1_03536</name>
</gene>
<feature type="domain" description="NAD-dependent epimerase/dehydratase" evidence="1">
    <location>
        <begin position="9"/>
        <end position="223"/>
    </location>
</feature>
<dbReference type="EMBL" id="AFHG01000058">
    <property type="protein sequence ID" value="EGK70149.1"/>
    <property type="molecule type" value="Genomic_DNA"/>
</dbReference>
<dbReference type="STRING" id="1000565.METUNv1_03536"/>
<dbReference type="InterPro" id="IPR036291">
    <property type="entry name" value="NAD(P)-bd_dom_sf"/>
</dbReference>
<evidence type="ECO:0000313" key="2">
    <source>
        <dbReference type="EMBL" id="EGK70149.1"/>
    </source>
</evidence>
<dbReference type="PANTHER" id="PTHR43245:SF58">
    <property type="entry name" value="BLL5923 PROTEIN"/>
    <property type="match status" value="1"/>
</dbReference>
<proteinExistence type="predicted"/>
<dbReference type="SUPFAM" id="SSF51735">
    <property type="entry name" value="NAD(P)-binding Rossmann-fold domains"/>
    <property type="match status" value="1"/>
</dbReference>
<reference evidence="2 3" key="1">
    <citation type="journal article" date="2011" name="J. Bacteriol.">
        <title>Genome sequence of Methyloversatilis universalis FAM5T, a methylotrophic representative of the order Rhodocyclales.</title>
        <authorList>
            <person name="Kittichotirat W."/>
            <person name="Good N.M."/>
            <person name="Hall R."/>
            <person name="Bringel F."/>
            <person name="Lajus A."/>
            <person name="Medigue C."/>
            <person name="Smalley N.E."/>
            <person name="Beck D."/>
            <person name="Bumgarner R."/>
            <person name="Vuilleumier S."/>
            <person name="Kalyuzhnaya M.G."/>
        </authorList>
    </citation>
    <scope>NUCLEOTIDE SEQUENCE [LARGE SCALE GENOMIC DNA]</scope>
    <source>
        <strain evidence="3">ATCC BAA-1314 / JCM 13912 / FAM5</strain>
    </source>
</reference>
<evidence type="ECO:0000259" key="1">
    <source>
        <dbReference type="Pfam" id="PF01370"/>
    </source>
</evidence>
<dbReference type="OrthoDB" id="9801056at2"/>
<dbReference type="AlphaFoldDB" id="F5RGU5"/>
<dbReference type="Proteomes" id="UP000005019">
    <property type="component" value="Unassembled WGS sequence"/>
</dbReference>
<dbReference type="RefSeq" id="WP_008064014.1">
    <property type="nucleotide sequence ID" value="NZ_AFHG01000058.1"/>
</dbReference>
<sequence>MAGVSGGPVVVTGASGFVGRAVAGRLLADGIAVRPIVRTPGKGGPDAVCGPALGPEADWMPVLAGAAAVVHAAAHVHIEPAGGEAARADFHRINVDGTRRLAEQAAAAGVRRFLFISSIGVNGPRADRPFTEDDRPAPQGSYAESKLEAETALREVCGRTGMEWVVIRPPLVYGPHAPGNFARLVRWMARGVPLPLGAVHNRRTLVAIDNLVDLIVTCLHSEAAAGQLFLAGDGESLSTPELLRTVAQARGRHARLLPVPVALLRAAAAVVGRSADAERLCGSLEVDIGKARRLLGWAPPVSASDALRRAAAESAS</sequence>
<dbReference type="eggNOG" id="COG0451">
    <property type="taxonomic scope" value="Bacteria"/>
</dbReference>
<name>F5RGU5_METUF</name>
<protein>
    <submittedName>
        <fullName evidence="2">UDP-glucose 4-epimerase</fullName>
    </submittedName>
</protein>
<dbReference type="Gene3D" id="3.40.50.720">
    <property type="entry name" value="NAD(P)-binding Rossmann-like Domain"/>
    <property type="match status" value="1"/>
</dbReference>
<dbReference type="InterPro" id="IPR050177">
    <property type="entry name" value="Lipid_A_modif_metabolic_enz"/>
</dbReference>
<dbReference type="InterPro" id="IPR001509">
    <property type="entry name" value="Epimerase_deHydtase"/>
</dbReference>
<organism evidence="2 3">
    <name type="scientific">Methyloversatilis universalis (strain ATCC BAA-1314 / DSM 25237 / JCM 13912 / CCUG 52030 / FAM5)</name>
    <dbReference type="NCBI Taxonomy" id="1000565"/>
    <lineage>
        <taxon>Bacteria</taxon>
        <taxon>Pseudomonadati</taxon>
        <taxon>Pseudomonadota</taxon>
        <taxon>Betaproteobacteria</taxon>
        <taxon>Nitrosomonadales</taxon>
        <taxon>Sterolibacteriaceae</taxon>
        <taxon>Methyloversatilis</taxon>
    </lineage>
</organism>
<comment type="caution">
    <text evidence="2">The sequence shown here is derived from an EMBL/GenBank/DDBJ whole genome shotgun (WGS) entry which is preliminary data.</text>
</comment>
<dbReference type="Pfam" id="PF01370">
    <property type="entry name" value="Epimerase"/>
    <property type="match status" value="1"/>
</dbReference>